<feature type="compositionally biased region" description="Low complexity" evidence="5">
    <location>
        <begin position="778"/>
        <end position="798"/>
    </location>
</feature>
<protein>
    <recommendedName>
        <fullName evidence="11">Blue (type 1) copper domain-containing protein</fullName>
    </recommendedName>
</protein>
<dbReference type="InterPro" id="IPR024826">
    <property type="entry name" value="DNA_pol_delta/II_ssu"/>
</dbReference>
<feature type="domain" description="DNA polymerase alpha/delta/epsilon subunit B" evidence="7">
    <location>
        <begin position="228"/>
        <end position="460"/>
    </location>
</feature>
<evidence type="ECO:0000313" key="10">
    <source>
        <dbReference type="Proteomes" id="UP000308199"/>
    </source>
</evidence>
<dbReference type="OrthoDB" id="3763at2759"/>
<reference evidence="9 10" key="1">
    <citation type="submission" date="2019-02" db="EMBL/GenBank/DDBJ databases">
        <title>Genome sequencing of the rare red list fungi Phellinidium pouzarii.</title>
        <authorList>
            <person name="Buettner E."/>
            <person name="Kellner H."/>
        </authorList>
    </citation>
    <scope>NUCLEOTIDE SEQUENCE [LARGE SCALE GENOMIC DNA]</scope>
    <source>
        <strain evidence="9 10">DSM 108285</strain>
    </source>
</reference>
<evidence type="ECO:0000256" key="3">
    <source>
        <dbReference type="ARBA" id="ARBA00022723"/>
    </source>
</evidence>
<dbReference type="InterPro" id="IPR040663">
    <property type="entry name" value="DNA_pol_D_N"/>
</dbReference>
<feature type="region of interest" description="Disordered" evidence="5">
    <location>
        <begin position="775"/>
        <end position="798"/>
    </location>
</feature>
<name>A0A4S4L4F5_9AGAM</name>
<dbReference type="Pfam" id="PF04042">
    <property type="entry name" value="DNA_pol_E_B"/>
    <property type="match status" value="1"/>
</dbReference>
<evidence type="ECO:0000256" key="1">
    <source>
        <dbReference type="ARBA" id="ARBA00006035"/>
    </source>
</evidence>
<evidence type="ECO:0000256" key="4">
    <source>
        <dbReference type="ARBA" id="ARBA00023008"/>
    </source>
</evidence>
<evidence type="ECO:0000256" key="5">
    <source>
        <dbReference type="SAM" id="MobiDB-lite"/>
    </source>
</evidence>
<feature type="domain" description="DNA polymerase delta subunit OB-fold" evidence="8">
    <location>
        <begin position="43"/>
        <end position="195"/>
    </location>
</feature>
<keyword evidence="2" id="KW-0235">DNA replication</keyword>
<dbReference type="CDD" id="cd00920">
    <property type="entry name" value="Cupredoxin"/>
    <property type="match status" value="1"/>
</dbReference>
<evidence type="ECO:0008006" key="11">
    <source>
        <dbReference type="Google" id="ProtNLM"/>
    </source>
</evidence>
<accession>A0A4S4L4F5</accession>
<dbReference type="GO" id="GO:0043625">
    <property type="term" value="C:delta DNA polymerase complex"/>
    <property type="evidence" value="ECO:0007669"/>
    <property type="project" value="TreeGrafter"/>
</dbReference>
<dbReference type="GO" id="GO:0005507">
    <property type="term" value="F:copper ion binding"/>
    <property type="evidence" value="ECO:0007669"/>
    <property type="project" value="InterPro"/>
</dbReference>
<keyword evidence="4" id="KW-0186">Copper</keyword>
<dbReference type="GO" id="GO:0006271">
    <property type="term" value="P:DNA strand elongation involved in DNA replication"/>
    <property type="evidence" value="ECO:0007669"/>
    <property type="project" value="TreeGrafter"/>
</dbReference>
<dbReference type="Gene3D" id="3.60.21.50">
    <property type="match status" value="1"/>
</dbReference>
<dbReference type="Gene3D" id="2.60.40.420">
    <property type="entry name" value="Cupredoxins - blue copper proteins"/>
    <property type="match status" value="1"/>
</dbReference>
<organism evidence="9 10">
    <name type="scientific">Phellinidium pouzarii</name>
    <dbReference type="NCBI Taxonomy" id="167371"/>
    <lineage>
        <taxon>Eukaryota</taxon>
        <taxon>Fungi</taxon>
        <taxon>Dikarya</taxon>
        <taxon>Basidiomycota</taxon>
        <taxon>Agaricomycotina</taxon>
        <taxon>Agaricomycetes</taxon>
        <taxon>Hymenochaetales</taxon>
        <taxon>Hymenochaetaceae</taxon>
        <taxon>Phellinidium</taxon>
    </lineage>
</organism>
<proteinExistence type="inferred from homology"/>
<sequence>MSICEVLPVPANALTRADSVQATLPDGTPSFMFGPLHKSYKHQFANIYYMRLTLLKASVEQKARERWRGLNGSPPLIPRVLDVVKSQLCFIVGTVYIDMLQKPNVLEDVARDRSLPSIPARSKYHSADDTFMLEDESGRVELVGEALRRVIDVVDPEDKAMEGRQSGWGNLLVTGVIMAALGRETAAGAFEVKDVCFAGMAPMMYKTVNIDEAMDIDESETHDNWVGFISGLDLEETSASDFRLQLLMDYLAGEAGGENDQKSATRVSRLIIAGDSLAPISIEKEPSVIEVGLKAKRFGHETSNFSSVPTSILSDFLLSVSQAMPVHLLTGATDPSGTLLPQQPLPRAMFGTVKTYEGFNCETNPVWLGIENEDLGSSAGEAWKRSLLVHSGQSLEDMYKYVPSPPTSRLDLACATLHWRHAAPTAPDTLWCYPYLTADPFVLQRTPDLYVLGCQPHFDTRAGFPRMRAILDLYMISNHFFGCPCYMHVSISHLYAQIAHLEECRTLVRRAFCRHSLPGDIIPARVGTFVPRTSMREKAVSFSDELACRPSSCSRRCSQHVLLRSPVCVEDTTRYIMRFTTAIAAFSLPAFAVAQIYGPAPGPAPGSSSSTSSALPTAPTAPPNTAGFVNINVAFNETFTFNPANVTAPNGTIVTFFFPNAGLDHSVTQSSFADPCTPLAANATSGSPAGFDSGFQAGVQFSINITDDQTPIWFHCKMPLHCGMGMAGSINAPTTGNNTFDAFMAAALAIGANEVTEPTNSPVLSGDGAFATALPSDTATGAGSSNTGSSNTGSSSGAERNVATAGAAVLLGTALSMLFFA</sequence>
<dbReference type="Pfam" id="PF18018">
    <property type="entry name" value="DNA_pol_D_N"/>
    <property type="match status" value="1"/>
</dbReference>
<dbReference type="Pfam" id="PF00127">
    <property type="entry name" value="Copper-bind"/>
    <property type="match status" value="1"/>
</dbReference>
<evidence type="ECO:0000259" key="6">
    <source>
        <dbReference type="Pfam" id="PF00127"/>
    </source>
</evidence>
<dbReference type="SUPFAM" id="SSF49503">
    <property type="entry name" value="Cupredoxins"/>
    <property type="match status" value="1"/>
</dbReference>
<dbReference type="PANTHER" id="PTHR10416:SF0">
    <property type="entry name" value="DNA POLYMERASE DELTA SUBUNIT 2"/>
    <property type="match status" value="1"/>
</dbReference>
<gene>
    <name evidence="9" type="ORF">EW145_g4698</name>
</gene>
<dbReference type="InterPro" id="IPR007185">
    <property type="entry name" value="DNA_pol_a/d/e_bsu"/>
</dbReference>
<feature type="domain" description="Blue (type 1) copper" evidence="6">
    <location>
        <begin position="636"/>
        <end position="730"/>
    </location>
</feature>
<evidence type="ECO:0000256" key="2">
    <source>
        <dbReference type="ARBA" id="ARBA00022705"/>
    </source>
</evidence>
<dbReference type="InterPro" id="IPR008972">
    <property type="entry name" value="Cupredoxin"/>
</dbReference>
<dbReference type="AlphaFoldDB" id="A0A4S4L4F5"/>
<keyword evidence="10" id="KW-1185">Reference proteome</keyword>
<evidence type="ECO:0000259" key="7">
    <source>
        <dbReference type="Pfam" id="PF04042"/>
    </source>
</evidence>
<dbReference type="Gene3D" id="2.40.50.430">
    <property type="match status" value="1"/>
</dbReference>
<comment type="caution">
    <text evidence="9">The sequence shown here is derived from an EMBL/GenBank/DDBJ whole genome shotgun (WGS) entry which is preliminary data.</text>
</comment>
<evidence type="ECO:0000313" key="9">
    <source>
        <dbReference type="EMBL" id="THH05578.1"/>
    </source>
</evidence>
<dbReference type="GO" id="GO:0009055">
    <property type="term" value="F:electron transfer activity"/>
    <property type="evidence" value="ECO:0007669"/>
    <property type="project" value="InterPro"/>
</dbReference>
<dbReference type="EMBL" id="SGPK01000251">
    <property type="protein sequence ID" value="THH05578.1"/>
    <property type="molecule type" value="Genomic_DNA"/>
</dbReference>
<dbReference type="GO" id="GO:0003677">
    <property type="term" value="F:DNA binding"/>
    <property type="evidence" value="ECO:0007669"/>
    <property type="project" value="InterPro"/>
</dbReference>
<evidence type="ECO:0000259" key="8">
    <source>
        <dbReference type="Pfam" id="PF18018"/>
    </source>
</evidence>
<comment type="similarity">
    <text evidence="1">Belongs to the DNA polymerase delta/II small subunit family.</text>
</comment>
<dbReference type="PANTHER" id="PTHR10416">
    <property type="entry name" value="DNA POLYMERASE DELTA SUBUNIT 2"/>
    <property type="match status" value="1"/>
</dbReference>
<keyword evidence="3" id="KW-0479">Metal-binding</keyword>
<dbReference type="InterPro" id="IPR000923">
    <property type="entry name" value="BlueCu_1"/>
</dbReference>
<dbReference type="Proteomes" id="UP000308199">
    <property type="component" value="Unassembled WGS sequence"/>
</dbReference>